<reference evidence="4 5" key="1">
    <citation type="submission" date="2024-01" db="EMBL/GenBank/DDBJ databases">
        <title>Seven novel Bacillus-like species.</title>
        <authorList>
            <person name="Liu G."/>
        </authorList>
    </citation>
    <scope>NUCLEOTIDE SEQUENCE [LARGE SCALE GENOMIC DNA]</scope>
    <source>
        <strain evidence="4 5">FJAT-51639</strain>
    </source>
</reference>
<dbReference type="Proteomes" id="UP001372526">
    <property type="component" value="Unassembled WGS sequence"/>
</dbReference>
<dbReference type="RefSeq" id="WP_336473644.1">
    <property type="nucleotide sequence ID" value="NZ_JBAWSX010000012.1"/>
</dbReference>
<dbReference type="Pfam" id="PF01473">
    <property type="entry name" value="Choline_bind_1"/>
    <property type="match status" value="3"/>
</dbReference>
<dbReference type="EMBL" id="JBAWSX010000012">
    <property type="protein sequence ID" value="MEI4803279.1"/>
    <property type="molecule type" value="Genomic_DNA"/>
</dbReference>
<evidence type="ECO:0000256" key="2">
    <source>
        <dbReference type="PROSITE-ProRule" id="PRU00591"/>
    </source>
</evidence>
<protein>
    <submittedName>
        <fullName evidence="4">Cell wall-binding protein</fullName>
    </submittedName>
</protein>
<name>A0ABU8FKR4_9BACI</name>
<gene>
    <name evidence="4" type="ORF">WAZ07_18700</name>
</gene>
<feature type="signal peptide" evidence="3">
    <location>
        <begin position="1"/>
        <end position="31"/>
    </location>
</feature>
<dbReference type="InterPro" id="IPR018337">
    <property type="entry name" value="Cell_wall/Cho-bd_repeat"/>
</dbReference>
<organism evidence="4 5">
    <name type="scientific">Bacillus bruguierae</name>
    <dbReference type="NCBI Taxonomy" id="3127667"/>
    <lineage>
        <taxon>Bacteria</taxon>
        <taxon>Bacillati</taxon>
        <taxon>Bacillota</taxon>
        <taxon>Bacilli</taxon>
        <taxon>Bacillales</taxon>
        <taxon>Bacillaceae</taxon>
        <taxon>Bacillus</taxon>
    </lineage>
</organism>
<keyword evidence="5" id="KW-1185">Reference proteome</keyword>
<dbReference type="SUPFAM" id="SSF69360">
    <property type="entry name" value="Cell wall binding repeat"/>
    <property type="match status" value="1"/>
</dbReference>
<proteinExistence type="predicted"/>
<comment type="caution">
    <text evidence="4">The sequence shown here is derived from an EMBL/GenBank/DDBJ whole genome shotgun (WGS) entry which is preliminary data.</text>
</comment>
<evidence type="ECO:0000256" key="1">
    <source>
        <dbReference type="ARBA" id="ARBA00022737"/>
    </source>
</evidence>
<keyword evidence="3" id="KW-0732">Signal</keyword>
<dbReference type="PROSITE" id="PS51170">
    <property type="entry name" value="CW"/>
    <property type="match status" value="1"/>
</dbReference>
<keyword evidence="1" id="KW-0677">Repeat</keyword>
<evidence type="ECO:0000313" key="4">
    <source>
        <dbReference type="EMBL" id="MEI4803279.1"/>
    </source>
</evidence>
<accession>A0ABU8FKR4</accession>
<evidence type="ECO:0000313" key="5">
    <source>
        <dbReference type="Proteomes" id="UP001372526"/>
    </source>
</evidence>
<feature type="chain" id="PRO_5046630918" evidence="3">
    <location>
        <begin position="32"/>
        <end position="750"/>
    </location>
</feature>
<evidence type="ECO:0000256" key="3">
    <source>
        <dbReference type="SAM" id="SignalP"/>
    </source>
</evidence>
<sequence length="750" mass="85009">MKKTFKTNGIGKKIIPATAALGILFSMAPIAENKASASIATVLDVGITSLGIVKDIYEALGIEVGDPDLTDYTGPYAENVSYRAPSFKPGEFNISMHHTKDDSSFTKPVKVLYPNGKSEIHKLKSGQQLKITEAGTIIDLKPYAKSTSEHDLLYITQAQLDEGKTGVALNQEITLYVEKTSGQNKVLVDEFYKKRFGANSLDGFKGLGVDRFSYLTEEQKKVATLTSHPVGREVLSNYVMNNPKALADFNDRSTNILAESTNILETSIALPFSTLNDGKSYQIIPYKKGTNKVLIKTGSKYLSGKEGKALQYSDSIGDDEVFELVQTGNSYEGAFQFHLVNKNGVRLAGNAYVQQFGTDWSFKSEIRFTSKNNNEIHNWLRDWYPGKENEKQKYDEVEIKDDEKDLTKWSAKDSSGNVIKNSWVNRGSDYYYAGSDGVFLKGWHEIEGKKYYFHPDYFGAVLSTSGSNGNHEIDGKYYHFDDKGALQRSTWRDQNYSDESGAFIKEGFREIDGKTYYFQNYVPTTKQLRLEDQHVILHFSDKGVLERATDLNGNALTSPKTISLDGKQVTFENEGSSRKPGLTGKRAFPQPDGTKKDAIHYYSLEDGATYTGWKTIDGKKYYFKDGVNYTFDGHQEIDGKRYYFNHDGEAKLTGFDKVDGKIYYYDDKGVTQTGWREINGKWYYFQNSGEAAIGKFQVWGYFFPYYGYFQYYAKDDGSIYQNETVRLDTKHGYRDYIFDHNGHYKVKWNS</sequence>
<dbReference type="Gene3D" id="2.10.270.10">
    <property type="entry name" value="Cholin Binding"/>
    <property type="match status" value="3"/>
</dbReference>
<feature type="repeat" description="Cell wall-binding" evidence="2">
    <location>
        <begin position="672"/>
        <end position="691"/>
    </location>
</feature>
<dbReference type="Pfam" id="PF19127">
    <property type="entry name" value="Choline_bind_3"/>
    <property type="match status" value="1"/>
</dbReference>